<dbReference type="GO" id="GO:0016831">
    <property type="term" value="F:carboxy-lyase activity"/>
    <property type="evidence" value="ECO:0007669"/>
    <property type="project" value="InterPro"/>
</dbReference>
<keyword evidence="1" id="KW-0456">Lyase</keyword>
<dbReference type="Proteomes" id="UP000007939">
    <property type="component" value="Chromosome"/>
</dbReference>
<dbReference type="SUPFAM" id="SSF51556">
    <property type="entry name" value="Metallo-dependent hydrolases"/>
    <property type="match status" value="1"/>
</dbReference>
<evidence type="ECO:0000313" key="4">
    <source>
        <dbReference type="Proteomes" id="UP000007939"/>
    </source>
</evidence>
<keyword evidence="4" id="KW-1185">Reference proteome</keyword>
<dbReference type="GO" id="GO:0019748">
    <property type="term" value="P:secondary metabolic process"/>
    <property type="evidence" value="ECO:0007669"/>
    <property type="project" value="TreeGrafter"/>
</dbReference>
<dbReference type="InterPro" id="IPR032465">
    <property type="entry name" value="ACMSD"/>
</dbReference>
<dbReference type="KEGG" id="scc:Spico_1484"/>
<feature type="domain" description="Amidohydrolase-related" evidence="2">
    <location>
        <begin position="8"/>
        <end position="304"/>
    </location>
</feature>
<dbReference type="Pfam" id="PF04909">
    <property type="entry name" value="Amidohydro_2"/>
    <property type="match status" value="1"/>
</dbReference>
<dbReference type="OrthoDB" id="757123at2"/>
<dbReference type="GO" id="GO:0016787">
    <property type="term" value="F:hydrolase activity"/>
    <property type="evidence" value="ECO:0007669"/>
    <property type="project" value="InterPro"/>
</dbReference>
<dbReference type="eggNOG" id="COG2159">
    <property type="taxonomic scope" value="Bacteria"/>
</dbReference>
<dbReference type="EMBL" id="CP002659">
    <property type="protein sequence ID" value="AEC02687.1"/>
    <property type="molecule type" value="Genomic_DNA"/>
</dbReference>
<dbReference type="InterPro" id="IPR006680">
    <property type="entry name" value="Amidohydro-rel"/>
</dbReference>
<accession>F4GIR9</accession>
<proteinExistence type="predicted"/>
<evidence type="ECO:0000259" key="2">
    <source>
        <dbReference type="Pfam" id="PF04909"/>
    </source>
</evidence>
<dbReference type="AlphaFoldDB" id="F4GIR9"/>
<dbReference type="PANTHER" id="PTHR21240:SF28">
    <property type="entry name" value="ISO-OROTATE DECARBOXYLASE (EUROFUNG)"/>
    <property type="match status" value="1"/>
</dbReference>
<organism evidence="3 4">
    <name type="scientific">Parasphaerochaeta coccoides (strain ATCC BAA-1237 / DSM 17374 / SPN1)</name>
    <name type="common">Sphaerochaeta coccoides</name>
    <dbReference type="NCBI Taxonomy" id="760011"/>
    <lineage>
        <taxon>Bacteria</taxon>
        <taxon>Pseudomonadati</taxon>
        <taxon>Spirochaetota</taxon>
        <taxon>Spirochaetia</taxon>
        <taxon>Spirochaetales</taxon>
        <taxon>Sphaerochaetaceae</taxon>
        <taxon>Parasphaerochaeta</taxon>
    </lineage>
</organism>
<reference evidence="3 4" key="2">
    <citation type="journal article" date="2012" name="Stand. Genomic Sci.">
        <title>Complete genome sequence of the termite hindgut bacterium Spirochaeta coccoides type strain (SPN1(T)), reclassification in the genus Sphaerochaeta as Sphaerochaeta coccoides comb. nov. and emendations of the family Spirochaetaceae and the genus Sphaerochaeta.</title>
        <authorList>
            <person name="Abt B."/>
            <person name="Han C."/>
            <person name="Scheuner C."/>
            <person name="Lu M."/>
            <person name="Lapidus A."/>
            <person name="Nolan M."/>
            <person name="Lucas S."/>
            <person name="Hammon N."/>
            <person name="Deshpande S."/>
            <person name="Cheng J.F."/>
            <person name="Tapia R."/>
            <person name="Goodwin L.A."/>
            <person name="Pitluck S."/>
            <person name="Liolios K."/>
            <person name="Pagani I."/>
            <person name="Ivanova N."/>
            <person name="Mavromatis K."/>
            <person name="Mikhailova N."/>
            <person name="Huntemann M."/>
            <person name="Pati A."/>
            <person name="Chen A."/>
            <person name="Palaniappan K."/>
            <person name="Land M."/>
            <person name="Hauser L."/>
            <person name="Brambilla E.M."/>
            <person name="Rohde M."/>
            <person name="Spring S."/>
            <person name="Gronow S."/>
            <person name="Goker M."/>
            <person name="Woyke T."/>
            <person name="Bristow J."/>
            <person name="Eisen J.A."/>
            <person name="Markowitz V."/>
            <person name="Hugenholtz P."/>
            <person name="Kyrpides N.C."/>
            <person name="Klenk H.P."/>
            <person name="Detter J.C."/>
        </authorList>
    </citation>
    <scope>NUCLEOTIDE SEQUENCE [LARGE SCALE GENOMIC DNA]</scope>
    <source>
        <strain evidence="4">ATCC BAA-1237 / DSM 17374 / SPN1</strain>
    </source>
</reference>
<evidence type="ECO:0000313" key="3">
    <source>
        <dbReference type="EMBL" id="AEC02687.1"/>
    </source>
</evidence>
<dbReference type="GO" id="GO:0005737">
    <property type="term" value="C:cytoplasm"/>
    <property type="evidence" value="ECO:0007669"/>
    <property type="project" value="TreeGrafter"/>
</dbReference>
<sequence length="312" mass="35961">MIQNIPIIDFHCHFPVKGDWFPDYPQYESVQFDGTGSRDHGKIWRKAFNFPSPQPTKDDDAEIAADWIADMDAKGIEKIVWVSGGGNERLARIVSLYPDRFFGFAHHHPDMHGAADMLEYAFRDLKLSGYKLLGPDIDTPMSDKKFYPLWEICEKYDKPVLIHYGLQGAAGGKPDGVNISPLSLAQASRDFPRVNFVVPHFGCTHMQDLLQLCWTRPNVWVDTCGSNQWIRWMPYRLTLEDVMRKFVETIGPGRLLFGTDSSWMPRGFAYIYLEEQQKNFRFLGLDEEEMHAVLFKNAAMLLKLNKSQNLFM</sequence>
<gene>
    <name evidence="3" type="ordered locus">Spico_1484</name>
</gene>
<dbReference type="InterPro" id="IPR032466">
    <property type="entry name" value="Metal_Hydrolase"/>
</dbReference>
<reference evidence="4" key="1">
    <citation type="submission" date="2011-04" db="EMBL/GenBank/DDBJ databases">
        <title>The complete genome of Spirochaeta coccoides DSM 17374.</title>
        <authorList>
            <person name="Lucas S."/>
            <person name="Copeland A."/>
            <person name="Lapidus A."/>
            <person name="Bruce D."/>
            <person name="Goodwin L."/>
            <person name="Pitluck S."/>
            <person name="Peters L."/>
            <person name="Kyrpides N."/>
            <person name="Mavromatis K."/>
            <person name="Pagani I."/>
            <person name="Ivanova N."/>
            <person name="Ovchinnikova G."/>
            <person name="Lu M."/>
            <person name="Detter J.C."/>
            <person name="Tapia R."/>
            <person name="Han C."/>
            <person name="Land M."/>
            <person name="Hauser L."/>
            <person name="Markowitz V."/>
            <person name="Cheng J.-F."/>
            <person name="Hugenholtz P."/>
            <person name="Woyke T."/>
            <person name="Wu D."/>
            <person name="Spring S."/>
            <person name="Schroeder M."/>
            <person name="Brambilla E."/>
            <person name="Klenk H.-P."/>
            <person name="Eisen J.A."/>
        </authorList>
    </citation>
    <scope>NUCLEOTIDE SEQUENCE [LARGE SCALE GENOMIC DNA]</scope>
    <source>
        <strain evidence="4">ATCC BAA-1237 / DSM 17374 / SPN1</strain>
    </source>
</reference>
<dbReference type="Gene3D" id="3.20.20.140">
    <property type="entry name" value="Metal-dependent hydrolases"/>
    <property type="match status" value="1"/>
</dbReference>
<evidence type="ECO:0000256" key="1">
    <source>
        <dbReference type="ARBA" id="ARBA00023239"/>
    </source>
</evidence>
<dbReference type="HOGENOM" id="CLU_044590_4_1_12"/>
<name>F4GIR9_PARC1</name>
<dbReference type="STRING" id="760011.Spico_1484"/>
<dbReference type="CDD" id="cd01292">
    <property type="entry name" value="metallo-dependent_hydrolases"/>
    <property type="match status" value="1"/>
</dbReference>
<dbReference type="PANTHER" id="PTHR21240">
    <property type="entry name" value="2-AMINO-3-CARBOXYLMUCONATE-6-SEMIALDEHYDE DECARBOXYLASE"/>
    <property type="match status" value="1"/>
</dbReference>
<dbReference type="RefSeq" id="WP_013740081.1">
    <property type="nucleotide sequence ID" value="NC_015436.1"/>
</dbReference>
<protein>
    <submittedName>
        <fullName evidence="3">Amidohydrolase 2</fullName>
    </submittedName>
</protein>